<dbReference type="Gene3D" id="3.40.50.1820">
    <property type="entry name" value="alpha/beta hydrolase"/>
    <property type="match status" value="1"/>
</dbReference>
<dbReference type="InterPro" id="IPR029058">
    <property type="entry name" value="AB_hydrolase_fold"/>
</dbReference>
<protein>
    <submittedName>
        <fullName evidence="2">Pimeloyl-ACP methyl ester carboxylesterase</fullName>
    </submittedName>
</protein>
<dbReference type="InterPro" id="IPR050228">
    <property type="entry name" value="Carboxylesterase_BioH"/>
</dbReference>
<sequence length="305" mass="36298">MPFYTMPDQEQLFVRRFGSGKPVVVLSGLGMQSWQWVPFLFSNTKGFEFIIPEWRGFGRSKDCAIPEDLDSISSHWRDLEHLLKQLQLEKFAMIGYSMGATTAMHGMQYGSLSEHLQAYLHIDQTPKIRVDNTWEYGLFGTRYKEFRRFLHLINELLQAYPNVTHIHELPETYRQELIETWLKFIEFQSSNKYSPMLFKVALKRPQLQKYLLPIQRLDYLRWYVQNYLNHREDYRNTLQQLECPTTFFIGKKSTLYPEKGQTLIASQLKNARHVYFENSGHTPLITEPKKFRHEIRRFLEDLNAA</sequence>
<dbReference type="RefSeq" id="WP_307001915.1">
    <property type="nucleotide sequence ID" value="NZ_JAUTBK010000002.1"/>
</dbReference>
<dbReference type="PANTHER" id="PTHR43194">
    <property type="entry name" value="HYDROLASE ALPHA/BETA FOLD FAMILY"/>
    <property type="match status" value="1"/>
</dbReference>
<evidence type="ECO:0000313" key="3">
    <source>
        <dbReference type="Proteomes" id="UP001233360"/>
    </source>
</evidence>
<dbReference type="Proteomes" id="UP001233360">
    <property type="component" value="Unassembled WGS sequence"/>
</dbReference>
<dbReference type="PANTHER" id="PTHR43194:SF2">
    <property type="entry name" value="PEROXISOMAL MEMBRANE PROTEIN LPX1"/>
    <property type="match status" value="1"/>
</dbReference>
<dbReference type="EMBL" id="JAUTBK010000002">
    <property type="protein sequence ID" value="MDQ1207642.1"/>
    <property type="molecule type" value="Genomic_DNA"/>
</dbReference>
<accession>A0ABU0USX3</accession>
<evidence type="ECO:0000259" key="1">
    <source>
        <dbReference type="Pfam" id="PF00561"/>
    </source>
</evidence>
<reference evidence="2 3" key="1">
    <citation type="submission" date="2023-07" db="EMBL/GenBank/DDBJ databases">
        <title>Functional and genomic diversity of the sorghum phyllosphere microbiome.</title>
        <authorList>
            <person name="Shade A."/>
        </authorList>
    </citation>
    <scope>NUCLEOTIDE SEQUENCE [LARGE SCALE GENOMIC DNA]</scope>
    <source>
        <strain evidence="2 3">SORGH_AS_0887</strain>
    </source>
</reference>
<dbReference type="InterPro" id="IPR000073">
    <property type="entry name" value="AB_hydrolase_1"/>
</dbReference>
<dbReference type="Pfam" id="PF00561">
    <property type="entry name" value="Abhydrolase_1"/>
    <property type="match status" value="1"/>
</dbReference>
<keyword evidence="3" id="KW-1185">Reference proteome</keyword>
<proteinExistence type="predicted"/>
<gene>
    <name evidence="2" type="ORF">QE380_000565</name>
</gene>
<evidence type="ECO:0000313" key="2">
    <source>
        <dbReference type="EMBL" id="MDQ1207642.1"/>
    </source>
</evidence>
<comment type="caution">
    <text evidence="2">The sequence shown here is derived from an EMBL/GenBank/DDBJ whole genome shotgun (WGS) entry which is preliminary data.</text>
</comment>
<organism evidence="2 3">
    <name type="scientific">Acinetobacter baylyi</name>
    <dbReference type="NCBI Taxonomy" id="202950"/>
    <lineage>
        <taxon>Bacteria</taxon>
        <taxon>Pseudomonadati</taxon>
        <taxon>Pseudomonadota</taxon>
        <taxon>Gammaproteobacteria</taxon>
        <taxon>Moraxellales</taxon>
        <taxon>Moraxellaceae</taxon>
        <taxon>Acinetobacter</taxon>
    </lineage>
</organism>
<feature type="domain" description="AB hydrolase-1" evidence="1">
    <location>
        <begin position="21"/>
        <end position="288"/>
    </location>
</feature>
<name>A0ABU0USX3_ACIBI</name>
<dbReference type="SUPFAM" id="SSF53474">
    <property type="entry name" value="alpha/beta-Hydrolases"/>
    <property type="match status" value="1"/>
</dbReference>